<name>A0ABV7WRV4_9GAMM</name>
<dbReference type="InterPro" id="IPR029068">
    <property type="entry name" value="Glyas_Bleomycin-R_OHBP_Dase"/>
</dbReference>
<reference evidence="3" key="1">
    <citation type="journal article" date="2019" name="Int. J. Syst. Evol. Microbiol.">
        <title>The Global Catalogue of Microorganisms (GCM) 10K type strain sequencing project: providing services to taxonomists for standard genome sequencing and annotation.</title>
        <authorList>
            <consortium name="The Broad Institute Genomics Platform"/>
            <consortium name="The Broad Institute Genome Sequencing Center for Infectious Disease"/>
            <person name="Wu L."/>
            <person name="Ma J."/>
        </authorList>
    </citation>
    <scope>NUCLEOTIDE SEQUENCE [LARGE SCALE GENOMIC DNA]</scope>
    <source>
        <strain evidence="3">CECT 8288</strain>
    </source>
</reference>
<dbReference type="Proteomes" id="UP001595710">
    <property type="component" value="Unassembled WGS sequence"/>
</dbReference>
<gene>
    <name evidence="2" type="ORF">ACFOND_09750</name>
</gene>
<protein>
    <submittedName>
        <fullName evidence="2">VOC family protein</fullName>
    </submittedName>
</protein>
<dbReference type="PANTHER" id="PTHR35006">
    <property type="entry name" value="GLYOXALASE FAMILY PROTEIN (AFU_ORTHOLOGUE AFUA_5G14830)"/>
    <property type="match status" value="1"/>
</dbReference>
<dbReference type="Pfam" id="PF00903">
    <property type="entry name" value="Glyoxalase"/>
    <property type="match status" value="1"/>
</dbReference>
<dbReference type="InterPro" id="IPR037523">
    <property type="entry name" value="VOC_core"/>
</dbReference>
<evidence type="ECO:0000313" key="2">
    <source>
        <dbReference type="EMBL" id="MFC3701922.1"/>
    </source>
</evidence>
<dbReference type="SUPFAM" id="SSF54593">
    <property type="entry name" value="Glyoxalase/Bleomycin resistance protein/Dihydroxybiphenyl dioxygenase"/>
    <property type="match status" value="1"/>
</dbReference>
<keyword evidence="3" id="KW-1185">Reference proteome</keyword>
<dbReference type="EMBL" id="JBHRYN010000011">
    <property type="protein sequence ID" value="MFC3701922.1"/>
    <property type="molecule type" value="Genomic_DNA"/>
</dbReference>
<dbReference type="InterPro" id="IPR004360">
    <property type="entry name" value="Glyas_Fos-R_dOase_dom"/>
</dbReference>
<organism evidence="2 3">
    <name type="scientific">Reinekea marina</name>
    <dbReference type="NCBI Taxonomy" id="1310421"/>
    <lineage>
        <taxon>Bacteria</taxon>
        <taxon>Pseudomonadati</taxon>
        <taxon>Pseudomonadota</taxon>
        <taxon>Gammaproteobacteria</taxon>
        <taxon>Oceanospirillales</taxon>
        <taxon>Saccharospirillaceae</taxon>
        <taxon>Reinekea</taxon>
    </lineage>
</organism>
<sequence length="120" mass="13286">MIDHFEIKVVEFEKCLKFYSSALKPLGIVLKWSDSSAAGFGTTHEPNVRFLIEKSESSTKSHIAFKAKDEASVASFYEKGLATSGICNGKPGIREHYAPNYFAAFLFDPDGNNIEAVVYL</sequence>
<evidence type="ECO:0000313" key="3">
    <source>
        <dbReference type="Proteomes" id="UP001595710"/>
    </source>
</evidence>
<evidence type="ECO:0000259" key="1">
    <source>
        <dbReference type="PROSITE" id="PS51819"/>
    </source>
</evidence>
<dbReference type="RefSeq" id="WP_290283419.1">
    <property type="nucleotide sequence ID" value="NZ_JAUFQI010000001.1"/>
</dbReference>
<proteinExistence type="predicted"/>
<dbReference type="PANTHER" id="PTHR35006:SF2">
    <property type="entry name" value="GLYOXALASE FAMILY PROTEIN (AFU_ORTHOLOGUE AFUA_5G14830)"/>
    <property type="match status" value="1"/>
</dbReference>
<accession>A0ABV7WRV4</accession>
<dbReference type="CDD" id="cd07262">
    <property type="entry name" value="VOC_like"/>
    <property type="match status" value="1"/>
</dbReference>
<dbReference type="Gene3D" id="3.10.180.10">
    <property type="entry name" value="2,3-Dihydroxybiphenyl 1,2-Dioxygenase, domain 1"/>
    <property type="match status" value="1"/>
</dbReference>
<comment type="caution">
    <text evidence="2">The sequence shown here is derived from an EMBL/GenBank/DDBJ whole genome shotgun (WGS) entry which is preliminary data.</text>
</comment>
<feature type="domain" description="VOC" evidence="1">
    <location>
        <begin position="1"/>
        <end position="119"/>
    </location>
</feature>
<dbReference type="PROSITE" id="PS51819">
    <property type="entry name" value="VOC"/>
    <property type="match status" value="1"/>
</dbReference>